<evidence type="ECO:0000256" key="5">
    <source>
        <dbReference type="PIRSR" id="PIRSR002583-1"/>
    </source>
</evidence>
<accession>A0A8J8T8S9</accession>
<dbReference type="GO" id="GO:0016887">
    <property type="term" value="F:ATP hydrolysis activity"/>
    <property type="evidence" value="ECO:0007669"/>
    <property type="project" value="InterPro"/>
</dbReference>
<feature type="binding site" evidence="5">
    <location>
        <begin position="190"/>
        <end position="195"/>
    </location>
    <ligand>
        <name>ATP</name>
        <dbReference type="ChEBI" id="CHEBI:30616"/>
    </ligand>
</feature>
<evidence type="ECO:0000256" key="4">
    <source>
        <dbReference type="ARBA" id="ARBA00023186"/>
    </source>
</evidence>
<dbReference type="InterPro" id="IPR037196">
    <property type="entry name" value="HSP90_C"/>
</dbReference>
<dbReference type="InterPro" id="IPR001404">
    <property type="entry name" value="Hsp90_fam"/>
</dbReference>
<sequence length="703" mass="79995">MLSKLIIKQAIRSGASQRQALLQRTLFTAPKSMRFMALNRCFSTDNSRPQQVEIETEMVEQEPVISHTEKKEFRAETRKLLDIVAKSIYTDKEVFVRELISNCSDALEKQRYSEIAGKATSGNTGGLFINITTNEKERTLTIFDSGIGMTRDEVTDNLGTIAKSGSQEFMKNLQGGAQVDGQALDSIIGQFGVGFYSTFIVADSVEVFTKSGLEGGAKGVRWVSDGSGDYEVSTVENLDFERGTKIVLKLKPESREFSRESEVEKIVKKFSLFINYPIKLNGQLVNNLQAIWYREKRDVTEDEYERFFEHLGNTKVPYKFKLHYSTDVPLTIKAVFYVPSTHQEKMGMTQETPNLHLYCRKVLIKEGATELLPSYLRFIKGVVDCEDLPLNISRETYQDSALISKLRNVITRRVLKMLEDEIKRDSDRYDNWFETFNHFLKEGLMMDSENKESLLRLMRYSATFKEKGFISLDEYVKKMKAGQQKIYYVTAQTREGAINNPFMEPFKNSEDAPPVLILTNNIDEVCFNQIGEYKGHKFVNIETSYDEISKDLGVQQPSSTDSANSLPEEDVTTFSLWLKSELGSSVGKVSISKRLKDQPAIIFGQMSSSMRMVMQMMEQQQGSTNPNSDMNKNNTLEINPKHPIIVKLNELRKKDPKRAGMIAGQLMDNVMLSTGIPFNLHDSVSRNFKVMNDYLNAVSVKKL</sequence>
<dbReference type="Pfam" id="PF00183">
    <property type="entry name" value="HSP90"/>
    <property type="match status" value="1"/>
</dbReference>
<feature type="binding site" evidence="5">
    <location>
        <begin position="164"/>
        <end position="165"/>
    </location>
    <ligand>
        <name>ATP</name>
        <dbReference type="ChEBI" id="CHEBI:30616"/>
    </ligand>
</feature>
<protein>
    <submittedName>
        <fullName evidence="6">Uncharacterized protein</fullName>
    </submittedName>
</protein>
<feature type="binding site" evidence="5">
    <location>
        <position position="102"/>
    </location>
    <ligand>
        <name>ATP</name>
        <dbReference type="ChEBI" id="CHEBI:30616"/>
    </ligand>
</feature>
<dbReference type="SUPFAM" id="SSF54211">
    <property type="entry name" value="Ribosomal protein S5 domain 2-like"/>
    <property type="match status" value="1"/>
</dbReference>
<dbReference type="Gene3D" id="3.30.565.10">
    <property type="entry name" value="Histidine kinase-like ATPase, C-terminal domain"/>
    <property type="match status" value="1"/>
</dbReference>
<dbReference type="GO" id="GO:0051082">
    <property type="term" value="F:unfolded protein binding"/>
    <property type="evidence" value="ECO:0007669"/>
    <property type="project" value="InterPro"/>
</dbReference>
<feature type="binding site" evidence="5">
    <location>
        <position position="394"/>
    </location>
    <ligand>
        <name>ATP</name>
        <dbReference type="ChEBI" id="CHEBI:30616"/>
    </ligand>
</feature>
<proteinExistence type="inferred from homology"/>
<dbReference type="FunFam" id="3.30.230.80:FF:000004">
    <property type="entry name" value="Heat shock protein 75 kDa"/>
    <property type="match status" value="1"/>
</dbReference>
<keyword evidence="4" id="KW-0143">Chaperone</keyword>
<dbReference type="GO" id="GO:0140662">
    <property type="term" value="F:ATP-dependent protein folding chaperone"/>
    <property type="evidence" value="ECO:0007669"/>
    <property type="project" value="InterPro"/>
</dbReference>
<dbReference type="InterPro" id="IPR020568">
    <property type="entry name" value="Ribosomal_Su5_D2-typ_SF"/>
</dbReference>
<feature type="binding site" evidence="5">
    <location>
        <position position="163"/>
    </location>
    <ligand>
        <name>ATP</name>
        <dbReference type="ChEBI" id="CHEBI:30616"/>
    </ligand>
</feature>
<dbReference type="Pfam" id="PF13589">
    <property type="entry name" value="HATPase_c_3"/>
    <property type="match status" value="1"/>
</dbReference>
<feature type="binding site" evidence="5">
    <location>
        <position position="149"/>
    </location>
    <ligand>
        <name>ATP</name>
        <dbReference type="ChEBI" id="CHEBI:30616"/>
    </ligand>
</feature>
<feature type="binding site" evidence="5">
    <location>
        <position position="157"/>
    </location>
    <ligand>
        <name>ATP</name>
        <dbReference type="ChEBI" id="CHEBI:30616"/>
    </ligand>
</feature>
<evidence type="ECO:0000256" key="3">
    <source>
        <dbReference type="ARBA" id="ARBA00022840"/>
    </source>
</evidence>
<dbReference type="OrthoDB" id="28737at2759"/>
<dbReference type="PIRSF" id="PIRSF002583">
    <property type="entry name" value="Hsp90"/>
    <property type="match status" value="1"/>
</dbReference>
<dbReference type="PRINTS" id="PR00775">
    <property type="entry name" value="HEATSHOCK90"/>
</dbReference>
<dbReference type="CDD" id="cd16927">
    <property type="entry name" value="HATPase_Hsp90-like"/>
    <property type="match status" value="1"/>
</dbReference>
<evidence type="ECO:0000256" key="2">
    <source>
        <dbReference type="ARBA" id="ARBA00022741"/>
    </source>
</evidence>
<dbReference type="HAMAP" id="MF_00505">
    <property type="entry name" value="HSP90"/>
    <property type="match status" value="1"/>
</dbReference>
<dbReference type="Gene3D" id="1.20.120.790">
    <property type="entry name" value="Heat shock protein 90, C-terminal domain"/>
    <property type="match status" value="1"/>
</dbReference>
<dbReference type="NCBIfam" id="NF003555">
    <property type="entry name" value="PRK05218.1"/>
    <property type="match status" value="1"/>
</dbReference>
<dbReference type="PANTHER" id="PTHR11528">
    <property type="entry name" value="HEAT SHOCK PROTEIN 90 FAMILY MEMBER"/>
    <property type="match status" value="1"/>
</dbReference>
<feature type="binding site" evidence="5">
    <location>
        <position position="98"/>
    </location>
    <ligand>
        <name>ATP</name>
        <dbReference type="ChEBI" id="CHEBI:30616"/>
    </ligand>
</feature>
<dbReference type="GO" id="GO:0005524">
    <property type="term" value="F:ATP binding"/>
    <property type="evidence" value="ECO:0007669"/>
    <property type="project" value="UniProtKB-KW"/>
</dbReference>
<dbReference type="SUPFAM" id="SSF110942">
    <property type="entry name" value="HSP90 C-terminal domain"/>
    <property type="match status" value="1"/>
</dbReference>
<name>A0A8J8T8S9_HALGN</name>
<comment type="similarity">
    <text evidence="1">Belongs to the heat shock protein 90 family.</text>
</comment>
<dbReference type="AlphaFoldDB" id="A0A8J8T8S9"/>
<dbReference type="EMBL" id="RRYP01001039">
    <property type="protein sequence ID" value="TNV86494.1"/>
    <property type="molecule type" value="Genomic_DNA"/>
</dbReference>
<organism evidence="6 7">
    <name type="scientific">Halteria grandinella</name>
    <dbReference type="NCBI Taxonomy" id="5974"/>
    <lineage>
        <taxon>Eukaryota</taxon>
        <taxon>Sar</taxon>
        <taxon>Alveolata</taxon>
        <taxon>Ciliophora</taxon>
        <taxon>Intramacronucleata</taxon>
        <taxon>Spirotrichea</taxon>
        <taxon>Stichotrichia</taxon>
        <taxon>Sporadotrichida</taxon>
        <taxon>Halteriidae</taxon>
        <taxon>Halteria</taxon>
    </lineage>
</organism>
<dbReference type="InterPro" id="IPR020575">
    <property type="entry name" value="Hsp90_N"/>
</dbReference>
<evidence type="ECO:0000313" key="6">
    <source>
        <dbReference type="EMBL" id="TNV86494.1"/>
    </source>
</evidence>
<keyword evidence="3 5" id="KW-0067">ATP-binding</keyword>
<gene>
    <name evidence="6" type="ORF">FGO68_gene15691</name>
</gene>
<reference evidence="6" key="1">
    <citation type="submission" date="2019-06" db="EMBL/GenBank/DDBJ databases">
        <authorList>
            <person name="Zheng W."/>
        </authorList>
    </citation>
    <scope>NUCLEOTIDE SEQUENCE</scope>
    <source>
        <strain evidence="6">QDHG01</strain>
    </source>
</reference>
<dbReference type="Proteomes" id="UP000785679">
    <property type="component" value="Unassembled WGS sequence"/>
</dbReference>
<dbReference type="Gene3D" id="3.40.50.11260">
    <property type="match status" value="1"/>
</dbReference>
<keyword evidence="2 5" id="KW-0547">Nucleotide-binding</keyword>
<comment type="caution">
    <text evidence="6">The sequence shown here is derived from an EMBL/GenBank/DDBJ whole genome shotgun (WGS) entry which is preliminary data.</text>
</comment>
<dbReference type="Gene3D" id="3.30.230.80">
    <property type="match status" value="1"/>
</dbReference>
<dbReference type="InterPro" id="IPR036890">
    <property type="entry name" value="HATPase_C_sf"/>
</dbReference>
<evidence type="ECO:0000256" key="1">
    <source>
        <dbReference type="ARBA" id="ARBA00008239"/>
    </source>
</evidence>
<evidence type="ECO:0000313" key="7">
    <source>
        <dbReference type="Proteomes" id="UP000785679"/>
    </source>
</evidence>
<keyword evidence="7" id="KW-1185">Reference proteome</keyword>
<feature type="binding site" evidence="5">
    <location>
        <position position="144"/>
    </location>
    <ligand>
        <name>ATP</name>
        <dbReference type="ChEBI" id="CHEBI:30616"/>
    </ligand>
</feature>
<feature type="binding site" evidence="5">
    <location>
        <position position="244"/>
    </location>
    <ligand>
        <name>ATP</name>
        <dbReference type="ChEBI" id="CHEBI:30616"/>
    </ligand>
</feature>
<dbReference type="SUPFAM" id="SSF55874">
    <property type="entry name" value="ATPase domain of HSP90 chaperone/DNA topoisomerase II/histidine kinase"/>
    <property type="match status" value="1"/>
</dbReference>